<evidence type="ECO:0000313" key="2">
    <source>
        <dbReference type="EMBL" id="MDC0667988.1"/>
    </source>
</evidence>
<feature type="compositionally biased region" description="Low complexity" evidence="1">
    <location>
        <begin position="255"/>
        <end position="264"/>
    </location>
</feature>
<feature type="region of interest" description="Disordered" evidence="1">
    <location>
        <begin position="231"/>
        <end position="264"/>
    </location>
</feature>
<dbReference type="Pfam" id="PF13531">
    <property type="entry name" value="SBP_bac_11"/>
    <property type="match status" value="1"/>
</dbReference>
<comment type="caution">
    <text evidence="2">The sequence shown here is derived from an EMBL/GenBank/DDBJ whole genome shotgun (WGS) entry which is preliminary data.</text>
</comment>
<sequence length="495" mass="53528">MPQDVPETPETARWLLLREVVRLAAVLGVIGLTAYGVCSINNPRAEVPPGFVLLAPPPADNAPQDDCGPVSGGRPTVVEMLYSEEKRAWIEHAADLFARRCPNIQVKLTAMGDFAAADVILSGAAAPTVWAPTDELVLASLASRWSGRSSEPLLAADAPASLVQSPLVLLLWDDRKRVFEAIRERTAEQTGPWSQLMCAGIPRDPALETVVLADRVPGSWSAWYDEAVRAPERPAEAAPAPATSTPPGKRDDLSAPKTAAKAETAAPFPSLAEIAGWGRVKIGHSSPTDSVAGLAALHLMAHDHLVAPSPAGEAEFFAAFDGHKDELRRWLARCEGGLDNDPPSARALTDAMFHVGPTRYDGVATYEHVVFPVLDSLADNSDVMEGMTVVYPTPTLVTRHPAVLLAGSTDESRAAARSWLAFLRGDEMQRRAIEFGFRPADATAAIREHRDDANPFLRHRRYGVEFTRPLVEAPRLDGARVDQLLETWREATGRN</sequence>
<dbReference type="RefSeq" id="WP_271996642.1">
    <property type="nucleotide sequence ID" value="NZ_JAQNDN010000003.1"/>
</dbReference>
<feature type="compositionally biased region" description="Low complexity" evidence="1">
    <location>
        <begin position="236"/>
        <end position="247"/>
    </location>
</feature>
<evidence type="ECO:0000256" key="1">
    <source>
        <dbReference type="SAM" id="MobiDB-lite"/>
    </source>
</evidence>
<evidence type="ECO:0000313" key="3">
    <source>
        <dbReference type="Proteomes" id="UP001217838"/>
    </source>
</evidence>
<organism evidence="2 3">
    <name type="scientific">Nannocystis radixulma</name>
    <dbReference type="NCBI Taxonomy" id="2995305"/>
    <lineage>
        <taxon>Bacteria</taxon>
        <taxon>Pseudomonadati</taxon>
        <taxon>Myxococcota</taxon>
        <taxon>Polyangia</taxon>
        <taxon>Nannocystales</taxon>
        <taxon>Nannocystaceae</taxon>
        <taxon>Nannocystis</taxon>
    </lineage>
</organism>
<dbReference type="EMBL" id="JAQNDN010000003">
    <property type="protein sequence ID" value="MDC0667988.1"/>
    <property type="molecule type" value="Genomic_DNA"/>
</dbReference>
<protein>
    <submittedName>
        <fullName evidence="2">Substrate-binding domain-containing protein</fullName>
    </submittedName>
</protein>
<name>A0ABT5B3E4_9BACT</name>
<reference evidence="2 3" key="1">
    <citation type="submission" date="2022-11" db="EMBL/GenBank/DDBJ databases">
        <title>Minimal conservation of predation-associated metabolite biosynthetic gene clusters underscores biosynthetic potential of Myxococcota including descriptions for ten novel species: Archangium lansinium sp. nov., Myxococcus landrumus sp. nov., Nannocystis bai.</title>
        <authorList>
            <person name="Ahearne A."/>
            <person name="Stevens C."/>
            <person name="Dowd S."/>
        </authorList>
    </citation>
    <scope>NUCLEOTIDE SEQUENCE [LARGE SCALE GENOMIC DNA]</scope>
    <source>
        <strain evidence="2 3">NCELM</strain>
    </source>
</reference>
<dbReference type="Proteomes" id="UP001217838">
    <property type="component" value="Unassembled WGS sequence"/>
</dbReference>
<keyword evidence="3" id="KW-1185">Reference proteome</keyword>
<gene>
    <name evidence="2" type="ORF">POL58_09585</name>
</gene>
<dbReference type="SUPFAM" id="SSF53850">
    <property type="entry name" value="Periplasmic binding protein-like II"/>
    <property type="match status" value="1"/>
</dbReference>
<proteinExistence type="predicted"/>
<accession>A0ABT5B3E4</accession>